<keyword evidence="4 8" id="KW-0560">Oxidoreductase</keyword>
<evidence type="ECO:0000256" key="3">
    <source>
        <dbReference type="ARBA" id="ARBA00022723"/>
    </source>
</evidence>
<comment type="similarity">
    <text evidence="1 8">Belongs to the cytochrome P450 family.</text>
</comment>
<dbReference type="OrthoDB" id="4746309at2"/>
<dbReference type="InterPro" id="IPR001128">
    <property type="entry name" value="Cyt_P450"/>
</dbReference>
<dbReference type="PRINTS" id="PR00385">
    <property type="entry name" value="P450"/>
</dbReference>
<dbReference type="RefSeq" id="WP_013020288.1">
    <property type="nucleotide sequence ID" value="NC_013947.1"/>
</dbReference>
<keyword evidence="3 7" id="KW-0479">Metal-binding</keyword>
<gene>
    <name evidence="9" type="ordered locus">Snas_5081</name>
</gene>
<dbReference type="PANTHER" id="PTHR24291">
    <property type="entry name" value="CYTOCHROME P450 FAMILY 4"/>
    <property type="match status" value="1"/>
</dbReference>
<dbReference type="PROSITE" id="PS00086">
    <property type="entry name" value="CYTOCHROME_P450"/>
    <property type="match status" value="1"/>
</dbReference>
<dbReference type="InterPro" id="IPR017972">
    <property type="entry name" value="Cyt_P450_CS"/>
</dbReference>
<dbReference type="CDD" id="cd20620">
    <property type="entry name" value="CYP132-like"/>
    <property type="match status" value="1"/>
</dbReference>
<dbReference type="EMBL" id="CP001778">
    <property type="protein sequence ID" value="ADD44717.1"/>
    <property type="molecule type" value="Genomic_DNA"/>
</dbReference>
<keyword evidence="5 7" id="KW-0408">Iron</keyword>
<evidence type="ECO:0000256" key="1">
    <source>
        <dbReference type="ARBA" id="ARBA00010617"/>
    </source>
</evidence>
<organism evidence="9 10">
    <name type="scientific">Stackebrandtia nassauensis (strain DSM 44728 / CIP 108903 / NRRL B-16338 / NBRC 102104 / LLR-40K-21)</name>
    <dbReference type="NCBI Taxonomy" id="446470"/>
    <lineage>
        <taxon>Bacteria</taxon>
        <taxon>Bacillati</taxon>
        <taxon>Actinomycetota</taxon>
        <taxon>Actinomycetes</taxon>
        <taxon>Glycomycetales</taxon>
        <taxon>Glycomycetaceae</taxon>
        <taxon>Stackebrandtia</taxon>
    </lineage>
</organism>
<dbReference type="InterPro" id="IPR002401">
    <property type="entry name" value="Cyt_P450_E_grp-I"/>
</dbReference>
<dbReference type="GO" id="GO:0016705">
    <property type="term" value="F:oxidoreductase activity, acting on paired donors, with incorporation or reduction of molecular oxygen"/>
    <property type="evidence" value="ECO:0007669"/>
    <property type="project" value="InterPro"/>
</dbReference>
<dbReference type="Pfam" id="PF00067">
    <property type="entry name" value="p450"/>
    <property type="match status" value="1"/>
</dbReference>
<evidence type="ECO:0000256" key="7">
    <source>
        <dbReference type="PIRSR" id="PIRSR602401-1"/>
    </source>
</evidence>
<reference evidence="9 10" key="1">
    <citation type="journal article" date="2009" name="Stand. Genomic Sci.">
        <title>Complete genome sequence of Stackebrandtia nassauensis type strain (LLR-40K-21).</title>
        <authorList>
            <person name="Munk C."/>
            <person name="Lapidus A."/>
            <person name="Copeland A."/>
            <person name="Jando M."/>
            <person name="Mayilraj S."/>
            <person name="Glavina Del Rio T."/>
            <person name="Nolan M."/>
            <person name="Chen F."/>
            <person name="Lucas S."/>
            <person name="Tice H."/>
            <person name="Cheng J.F."/>
            <person name="Han C."/>
            <person name="Detter J.C."/>
            <person name="Bruce D."/>
            <person name="Goodwin L."/>
            <person name="Chain P."/>
            <person name="Pitluck S."/>
            <person name="Goker M."/>
            <person name="Ovchinikova G."/>
            <person name="Pati A."/>
            <person name="Ivanova N."/>
            <person name="Mavromatis K."/>
            <person name="Chen A."/>
            <person name="Palaniappan K."/>
            <person name="Land M."/>
            <person name="Hauser L."/>
            <person name="Chang Y.J."/>
            <person name="Jeffries C.D."/>
            <person name="Bristow J."/>
            <person name="Eisen J.A."/>
            <person name="Markowitz V."/>
            <person name="Hugenholtz P."/>
            <person name="Kyrpides N.C."/>
            <person name="Klenk H.P."/>
        </authorList>
    </citation>
    <scope>NUCLEOTIDE SEQUENCE [LARGE SCALE GENOMIC DNA]</scope>
    <source>
        <strain evidence="10">DSM 44728 / CIP 108903 / NRRL B-16338 / NBRC 102104 / LLR-40K-21</strain>
    </source>
</reference>
<dbReference type="HOGENOM" id="CLU_001570_5_1_11"/>
<evidence type="ECO:0000256" key="6">
    <source>
        <dbReference type="ARBA" id="ARBA00023033"/>
    </source>
</evidence>
<evidence type="ECO:0000256" key="5">
    <source>
        <dbReference type="ARBA" id="ARBA00023004"/>
    </source>
</evidence>
<dbReference type="SUPFAM" id="SSF48264">
    <property type="entry name" value="Cytochrome P450"/>
    <property type="match status" value="1"/>
</dbReference>
<dbReference type="GO" id="GO:0020037">
    <property type="term" value="F:heme binding"/>
    <property type="evidence" value="ECO:0007669"/>
    <property type="project" value="InterPro"/>
</dbReference>
<dbReference type="InterPro" id="IPR036396">
    <property type="entry name" value="Cyt_P450_sf"/>
</dbReference>
<dbReference type="eggNOG" id="COG2124">
    <property type="taxonomic scope" value="Bacteria"/>
</dbReference>
<sequence>MAMTTVPGPQGSVLLGSLRDLRRDPLTTYLDAQRSYGDVVRFTAGPPGLRVNFYALFSAEGAKHLLATEAATFRKDHSFYNETRAIIGNGLLTSQDDEYLRQRRLLQPLFTKKRVNEYDKAMDDETSALMKRWRDAPDGVVDVASEMTGLTLRIVSRALFGADSGAVEETIKQNFPILSTSVVKRGFSPVRVPRGWPTPENRRVAAARRELYRVCDRIIAARNDNHGEDLLSRLSQATTPEGDRLSPTEIRDQVLVFLLAGHETTATSLAFALHLLASHPEIQHQARDEIDAVLGGEPPTAADYDRLPYTTMVVKEAMRLYPAAPIVGRLATADTEVDGHLIPAGANVVCSAWVTHRHPRYWDDPEHFDPQRFTPEHEAARPRYAWIPFGGGPRACIGQHFSMLESVLTLAVMLREYSFDAIDTDPKVHTGITLRSTDPLRCRLTPR</sequence>
<comment type="cofactor">
    <cofactor evidence="7">
        <name>heme</name>
        <dbReference type="ChEBI" id="CHEBI:30413"/>
    </cofactor>
</comment>
<dbReference type="STRING" id="446470.Snas_5081"/>
<keyword evidence="10" id="KW-1185">Reference proteome</keyword>
<evidence type="ECO:0000256" key="8">
    <source>
        <dbReference type="RuleBase" id="RU000461"/>
    </source>
</evidence>
<keyword evidence="2 7" id="KW-0349">Heme</keyword>
<name>D3QAS1_STANL</name>
<dbReference type="InterPro" id="IPR050196">
    <property type="entry name" value="Cytochrome_P450_Monoox"/>
</dbReference>
<protein>
    <submittedName>
        <fullName evidence="9">Cytochrome P450</fullName>
    </submittedName>
</protein>
<proteinExistence type="inferred from homology"/>
<evidence type="ECO:0000256" key="2">
    <source>
        <dbReference type="ARBA" id="ARBA00022617"/>
    </source>
</evidence>
<dbReference type="Gene3D" id="1.10.630.10">
    <property type="entry name" value="Cytochrome P450"/>
    <property type="match status" value="1"/>
</dbReference>
<dbReference type="PANTHER" id="PTHR24291:SF50">
    <property type="entry name" value="BIFUNCTIONAL ALBAFLAVENONE MONOOXYGENASE_TERPENE SYNTHASE"/>
    <property type="match status" value="1"/>
</dbReference>
<evidence type="ECO:0000313" key="9">
    <source>
        <dbReference type="EMBL" id="ADD44717.1"/>
    </source>
</evidence>
<evidence type="ECO:0000313" key="10">
    <source>
        <dbReference type="Proteomes" id="UP000000844"/>
    </source>
</evidence>
<accession>D3QAS1</accession>
<keyword evidence="6 8" id="KW-0503">Monooxygenase</keyword>
<dbReference type="AlphaFoldDB" id="D3QAS1"/>
<dbReference type="GO" id="GO:0005506">
    <property type="term" value="F:iron ion binding"/>
    <property type="evidence" value="ECO:0007669"/>
    <property type="project" value="InterPro"/>
</dbReference>
<dbReference type="GO" id="GO:0004497">
    <property type="term" value="F:monooxygenase activity"/>
    <property type="evidence" value="ECO:0007669"/>
    <property type="project" value="UniProtKB-KW"/>
</dbReference>
<dbReference type="KEGG" id="sna:Snas_5081"/>
<feature type="binding site" description="axial binding residue" evidence="7">
    <location>
        <position position="396"/>
    </location>
    <ligand>
        <name>heme</name>
        <dbReference type="ChEBI" id="CHEBI:30413"/>
    </ligand>
    <ligandPart>
        <name>Fe</name>
        <dbReference type="ChEBI" id="CHEBI:18248"/>
    </ligandPart>
</feature>
<dbReference type="Proteomes" id="UP000000844">
    <property type="component" value="Chromosome"/>
</dbReference>
<dbReference type="SMR" id="D3QAS1"/>
<dbReference type="PRINTS" id="PR00463">
    <property type="entry name" value="EP450I"/>
</dbReference>
<evidence type="ECO:0000256" key="4">
    <source>
        <dbReference type="ARBA" id="ARBA00023002"/>
    </source>
</evidence>